<dbReference type="InterPro" id="IPR002925">
    <property type="entry name" value="Dienelactn_hydro"/>
</dbReference>
<dbReference type="Pfam" id="PF01738">
    <property type="entry name" value="DLH"/>
    <property type="match status" value="1"/>
</dbReference>
<evidence type="ECO:0000313" key="3">
    <source>
        <dbReference type="Proteomes" id="UP001432062"/>
    </source>
</evidence>
<dbReference type="Proteomes" id="UP001432062">
    <property type="component" value="Chromosome"/>
</dbReference>
<feature type="domain" description="Dienelactone hydrolase" evidence="1">
    <location>
        <begin position="74"/>
        <end position="216"/>
    </location>
</feature>
<keyword evidence="3" id="KW-1185">Reference proteome</keyword>
<gene>
    <name evidence="2" type="ORF">OG563_47775</name>
</gene>
<dbReference type="RefSeq" id="WP_329410556.1">
    <property type="nucleotide sequence ID" value="NZ_CP109441.1"/>
</dbReference>
<accession>A0ABZ1YTP0</accession>
<dbReference type="EMBL" id="CP109441">
    <property type="protein sequence ID" value="WUV46647.1"/>
    <property type="molecule type" value="Genomic_DNA"/>
</dbReference>
<organism evidence="2 3">
    <name type="scientific">Nocardia vinacea</name>
    <dbReference type="NCBI Taxonomy" id="96468"/>
    <lineage>
        <taxon>Bacteria</taxon>
        <taxon>Bacillati</taxon>
        <taxon>Actinomycetota</taxon>
        <taxon>Actinomycetes</taxon>
        <taxon>Mycobacteriales</taxon>
        <taxon>Nocardiaceae</taxon>
        <taxon>Nocardia</taxon>
    </lineage>
</organism>
<dbReference type="SUPFAM" id="SSF53474">
    <property type="entry name" value="alpha/beta-Hydrolases"/>
    <property type="match status" value="1"/>
</dbReference>
<name>A0ABZ1YTP0_9NOCA</name>
<keyword evidence="2" id="KW-0378">Hydrolase</keyword>
<proteinExistence type="predicted"/>
<dbReference type="InterPro" id="IPR029058">
    <property type="entry name" value="AB_hydrolase_fold"/>
</dbReference>
<dbReference type="GO" id="GO:0016787">
    <property type="term" value="F:hydrolase activity"/>
    <property type="evidence" value="ECO:0007669"/>
    <property type="project" value="UniProtKB-KW"/>
</dbReference>
<protein>
    <submittedName>
        <fullName evidence="2">Dienelactone hydrolase family protein</fullName>
    </submittedName>
</protein>
<sequence>MLTTLPVIEPVTSRLRTPGGELDALEIKLLGEPRGLVLLLCAAGRLSIDACETMNAFAEHGYATTAVDLAANSQDDDDEVIESLRAVVNRAIAGGWEPGQIGLVGYRTGGRAALLGAMSMELGAAVSVSPTEIGTINPSSQNGDIRTPWFGVFGDRDPSVSPAQILALRGHLHGRSHAYVSVVSYDAGAEFFRDSGDPSMHAVAFDSWQRTVEWLNLRVAPRLTPRAVAWREKTCTAERQTIAQLEPKGDSQ</sequence>
<evidence type="ECO:0000259" key="1">
    <source>
        <dbReference type="Pfam" id="PF01738"/>
    </source>
</evidence>
<evidence type="ECO:0000313" key="2">
    <source>
        <dbReference type="EMBL" id="WUV46647.1"/>
    </source>
</evidence>
<dbReference type="Gene3D" id="3.40.50.1820">
    <property type="entry name" value="alpha/beta hydrolase"/>
    <property type="match status" value="1"/>
</dbReference>
<reference evidence="2" key="1">
    <citation type="submission" date="2022-10" db="EMBL/GenBank/DDBJ databases">
        <title>The complete genomes of actinobacterial strains from the NBC collection.</title>
        <authorList>
            <person name="Joergensen T.S."/>
            <person name="Alvarez Arevalo M."/>
            <person name="Sterndorff E.B."/>
            <person name="Faurdal D."/>
            <person name="Vuksanovic O."/>
            <person name="Mourched A.-S."/>
            <person name="Charusanti P."/>
            <person name="Shaw S."/>
            <person name="Blin K."/>
            <person name="Weber T."/>
        </authorList>
    </citation>
    <scope>NUCLEOTIDE SEQUENCE</scope>
    <source>
        <strain evidence="2">NBC_01482</strain>
    </source>
</reference>